<dbReference type="InterPro" id="IPR023395">
    <property type="entry name" value="MCP_dom_sf"/>
</dbReference>
<dbReference type="PROSITE" id="PS50222">
    <property type="entry name" value="EF_HAND_2"/>
    <property type="match status" value="1"/>
</dbReference>
<keyword evidence="6 10" id="KW-1133">Transmembrane helix</keyword>
<keyword evidence="7 8" id="KW-0472">Membrane</keyword>
<evidence type="ECO:0000259" key="11">
    <source>
        <dbReference type="PROSITE" id="PS50222"/>
    </source>
</evidence>
<evidence type="ECO:0000256" key="9">
    <source>
        <dbReference type="RuleBase" id="RU000488"/>
    </source>
</evidence>
<evidence type="ECO:0000313" key="13">
    <source>
        <dbReference type="EMBL" id="CAF3992265.1"/>
    </source>
</evidence>
<evidence type="ECO:0000256" key="2">
    <source>
        <dbReference type="ARBA" id="ARBA00006375"/>
    </source>
</evidence>
<dbReference type="InterPro" id="IPR002048">
    <property type="entry name" value="EF_hand_dom"/>
</dbReference>
<accession>A0A8S2N9C0</accession>
<dbReference type="PROSITE" id="PS50920">
    <property type="entry name" value="SOLCAR"/>
    <property type="match status" value="2"/>
</dbReference>
<dbReference type="SUPFAM" id="SSF103506">
    <property type="entry name" value="Mitochondrial carrier"/>
    <property type="match status" value="1"/>
</dbReference>
<dbReference type="AlphaFoldDB" id="A0A8S2N9C0"/>
<comment type="similarity">
    <text evidence="2 9">Belongs to the mitochondrial carrier (TC 2.A.29) family.</text>
</comment>
<proteinExistence type="inferred from homology"/>
<dbReference type="PRINTS" id="PR00926">
    <property type="entry name" value="MITOCARRIER"/>
</dbReference>
<evidence type="ECO:0000256" key="8">
    <source>
        <dbReference type="PROSITE-ProRule" id="PRU00282"/>
    </source>
</evidence>
<evidence type="ECO:0000256" key="10">
    <source>
        <dbReference type="SAM" id="Phobius"/>
    </source>
</evidence>
<evidence type="ECO:0000256" key="1">
    <source>
        <dbReference type="ARBA" id="ARBA00004448"/>
    </source>
</evidence>
<dbReference type="SUPFAM" id="SSF47473">
    <property type="entry name" value="EF-hand"/>
    <property type="match status" value="1"/>
</dbReference>
<comment type="caution">
    <text evidence="13">The sequence shown here is derived from an EMBL/GenBank/DDBJ whole genome shotgun (WGS) entry which is preliminary data.</text>
</comment>
<comment type="subcellular location">
    <subcellularLocation>
        <location evidence="1">Mitochondrion inner membrane</location>
        <topology evidence="1">Multi-pass membrane protein</topology>
    </subcellularLocation>
</comment>
<evidence type="ECO:0000256" key="4">
    <source>
        <dbReference type="ARBA" id="ARBA00022692"/>
    </source>
</evidence>
<evidence type="ECO:0000313" key="14">
    <source>
        <dbReference type="Proteomes" id="UP000681967"/>
    </source>
</evidence>
<dbReference type="EMBL" id="CAJOBH010004503">
    <property type="protein sequence ID" value="CAF3992265.1"/>
    <property type="molecule type" value="Genomic_DNA"/>
</dbReference>
<dbReference type="Gene3D" id="1.10.238.10">
    <property type="entry name" value="EF-hand"/>
    <property type="match status" value="1"/>
</dbReference>
<protein>
    <recommendedName>
        <fullName evidence="11">EF-hand domain-containing protein</fullName>
    </recommendedName>
</protein>
<evidence type="ECO:0000256" key="6">
    <source>
        <dbReference type="ARBA" id="ARBA00022989"/>
    </source>
</evidence>
<sequence>MFNFGRRKKVNQNDEVFQEIEKIVHTLDDDGNGRIRIVDLEAALQRFDETGRLKPEKNNQVKNFITSLKTKGDRIDGDVFLQIMLERQKQIKLSFEEIDLNKDGVGNTLYGEGGGGVSGVRSFWRGNGIAVFKMTPEMALRQGIFETFRELRGDYDEIIISPVTNKELFGLGCLSGFIAQTFIYPLEVLKTQAAMRTTGQYSSILDLIRKLHQSEGWRVFYRGYLANSLGVLPACGIDFAFYEYLRRIYREKCTSLEEPSIWALTVISNVSALAAMYVSYPLYLIRTRQQYQIVPENILEMMGKIWRIDGWRGFYFGSLPNLIKVLPASTVAYLTFEYFSSLFDIDG</sequence>
<dbReference type="Pfam" id="PF00153">
    <property type="entry name" value="Mito_carr"/>
    <property type="match status" value="2"/>
</dbReference>
<dbReference type="Proteomes" id="UP000681967">
    <property type="component" value="Unassembled WGS sequence"/>
</dbReference>
<feature type="repeat" description="Solcar" evidence="8">
    <location>
        <begin position="259"/>
        <end position="342"/>
    </location>
</feature>
<evidence type="ECO:0000256" key="5">
    <source>
        <dbReference type="ARBA" id="ARBA00022737"/>
    </source>
</evidence>
<organism evidence="13 14">
    <name type="scientific">Rotaria magnacalcarata</name>
    <dbReference type="NCBI Taxonomy" id="392030"/>
    <lineage>
        <taxon>Eukaryota</taxon>
        <taxon>Metazoa</taxon>
        <taxon>Spiralia</taxon>
        <taxon>Gnathifera</taxon>
        <taxon>Rotifera</taxon>
        <taxon>Eurotatoria</taxon>
        <taxon>Bdelloidea</taxon>
        <taxon>Philodinida</taxon>
        <taxon>Philodinidae</taxon>
        <taxon>Rotaria</taxon>
    </lineage>
</organism>
<keyword evidence="3 9" id="KW-0813">Transport</keyword>
<dbReference type="InterPro" id="IPR011992">
    <property type="entry name" value="EF-hand-dom_pair"/>
</dbReference>
<keyword evidence="4 8" id="KW-0812">Transmembrane</keyword>
<evidence type="ECO:0000256" key="3">
    <source>
        <dbReference type="ARBA" id="ARBA00022448"/>
    </source>
</evidence>
<evidence type="ECO:0000256" key="7">
    <source>
        <dbReference type="ARBA" id="ARBA00023136"/>
    </source>
</evidence>
<dbReference type="GO" id="GO:0005743">
    <property type="term" value="C:mitochondrial inner membrane"/>
    <property type="evidence" value="ECO:0007669"/>
    <property type="project" value="UniProtKB-SubCell"/>
</dbReference>
<dbReference type="GO" id="GO:0005509">
    <property type="term" value="F:calcium ion binding"/>
    <property type="evidence" value="ECO:0007669"/>
    <property type="project" value="InterPro"/>
</dbReference>
<dbReference type="InterPro" id="IPR018108">
    <property type="entry name" value="MCP_transmembrane"/>
</dbReference>
<feature type="transmembrane region" description="Helical" evidence="10">
    <location>
        <begin position="219"/>
        <end position="241"/>
    </location>
</feature>
<dbReference type="EMBL" id="CAJOBJ010003429">
    <property type="protein sequence ID" value="CAF3965218.1"/>
    <property type="molecule type" value="Genomic_DNA"/>
</dbReference>
<dbReference type="GO" id="GO:0055085">
    <property type="term" value="P:transmembrane transport"/>
    <property type="evidence" value="ECO:0007669"/>
    <property type="project" value="InterPro"/>
</dbReference>
<dbReference type="PANTHER" id="PTHR24089">
    <property type="entry name" value="SOLUTE CARRIER FAMILY 25"/>
    <property type="match status" value="1"/>
</dbReference>
<gene>
    <name evidence="13" type="ORF">BYL167_LOCUS13219</name>
    <name evidence="12" type="ORF">GIL414_LOCUS9851</name>
</gene>
<dbReference type="InterPro" id="IPR002067">
    <property type="entry name" value="MCP"/>
</dbReference>
<dbReference type="Proteomes" id="UP000681720">
    <property type="component" value="Unassembled WGS sequence"/>
</dbReference>
<feature type="repeat" description="Solcar" evidence="8">
    <location>
        <begin position="163"/>
        <end position="248"/>
    </location>
</feature>
<feature type="transmembrane region" description="Helical" evidence="10">
    <location>
        <begin position="261"/>
        <end position="283"/>
    </location>
</feature>
<name>A0A8S2N9C0_9BILA</name>
<evidence type="ECO:0000313" key="12">
    <source>
        <dbReference type="EMBL" id="CAF3965218.1"/>
    </source>
</evidence>
<keyword evidence="5" id="KW-0677">Repeat</keyword>
<feature type="domain" description="EF-hand" evidence="11">
    <location>
        <begin position="15"/>
        <end position="50"/>
    </location>
</feature>
<reference evidence="13" key="1">
    <citation type="submission" date="2021-02" db="EMBL/GenBank/DDBJ databases">
        <authorList>
            <person name="Nowell W R."/>
        </authorList>
    </citation>
    <scope>NUCLEOTIDE SEQUENCE</scope>
</reference>
<dbReference type="Gene3D" id="1.50.40.10">
    <property type="entry name" value="Mitochondrial carrier domain"/>
    <property type="match status" value="1"/>
</dbReference>